<feature type="domain" description="Retrovirus-related Pol polyprotein from transposon TNT 1-94-like beta-barrel" evidence="2">
    <location>
        <begin position="79"/>
        <end position="153"/>
    </location>
</feature>
<dbReference type="InterPro" id="IPR025724">
    <property type="entry name" value="GAG-pre-integrase_dom"/>
</dbReference>
<feature type="domain" description="GAG-pre-integrase" evidence="1">
    <location>
        <begin position="187"/>
        <end position="259"/>
    </location>
</feature>
<comment type="caution">
    <text evidence="3">The sequence shown here is derived from an EMBL/GenBank/DDBJ whole genome shotgun (WGS) entry which is preliminary data.</text>
</comment>
<dbReference type="Pfam" id="PF13976">
    <property type="entry name" value="gag_pre-integrs"/>
    <property type="match status" value="1"/>
</dbReference>
<name>A0AAW2PGM7_9LAMI</name>
<gene>
    <name evidence="3" type="ORF">Sangu_0994100</name>
</gene>
<dbReference type="Pfam" id="PF22936">
    <property type="entry name" value="Pol_BBD"/>
    <property type="match status" value="1"/>
</dbReference>
<reference evidence="3" key="1">
    <citation type="submission" date="2020-06" db="EMBL/GenBank/DDBJ databases">
        <authorList>
            <person name="Li T."/>
            <person name="Hu X."/>
            <person name="Zhang T."/>
            <person name="Song X."/>
            <person name="Zhang H."/>
            <person name="Dai N."/>
            <person name="Sheng W."/>
            <person name="Hou X."/>
            <person name="Wei L."/>
        </authorList>
    </citation>
    <scope>NUCLEOTIDE SEQUENCE</scope>
    <source>
        <strain evidence="3">G01</strain>
        <tissue evidence="3">Leaf</tissue>
    </source>
</reference>
<reference evidence="3" key="2">
    <citation type="journal article" date="2024" name="Plant">
        <title>Genomic evolution and insights into agronomic trait innovations of Sesamum species.</title>
        <authorList>
            <person name="Miao H."/>
            <person name="Wang L."/>
            <person name="Qu L."/>
            <person name="Liu H."/>
            <person name="Sun Y."/>
            <person name="Le M."/>
            <person name="Wang Q."/>
            <person name="Wei S."/>
            <person name="Zheng Y."/>
            <person name="Lin W."/>
            <person name="Duan Y."/>
            <person name="Cao H."/>
            <person name="Xiong S."/>
            <person name="Wang X."/>
            <person name="Wei L."/>
            <person name="Li C."/>
            <person name="Ma Q."/>
            <person name="Ju M."/>
            <person name="Zhao R."/>
            <person name="Li G."/>
            <person name="Mu C."/>
            <person name="Tian Q."/>
            <person name="Mei H."/>
            <person name="Zhang T."/>
            <person name="Gao T."/>
            <person name="Zhang H."/>
        </authorList>
    </citation>
    <scope>NUCLEOTIDE SEQUENCE</scope>
    <source>
        <strain evidence="3">G01</strain>
    </source>
</reference>
<dbReference type="InterPro" id="IPR054722">
    <property type="entry name" value="PolX-like_BBD"/>
</dbReference>
<evidence type="ECO:0000259" key="1">
    <source>
        <dbReference type="Pfam" id="PF13976"/>
    </source>
</evidence>
<proteinExistence type="predicted"/>
<evidence type="ECO:0000313" key="3">
    <source>
        <dbReference type="EMBL" id="KAL0354128.1"/>
    </source>
</evidence>
<evidence type="ECO:0008006" key="4">
    <source>
        <dbReference type="Google" id="ProtNLM"/>
    </source>
</evidence>
<sequence>MVDKKKKGGNEGRVYMVAETEKNPETSANSLIADLMEALKLFQNRSVTDPVKVHFAQFEEELAGMAFNTNHNRYVLGAWIVDTGAKRHMCGDVTQLHSLTRIDPNPIIHLPNGCVTKATHIGTAQPTDSIALAEVLHIPSFQHNLLSVSQLCKALPIRFIFYNSSCILQDQRTEEVLEIGNQIGKLFYLTPSSFSSTAVNKCTKSVHESVHFIQDCTSYELWHKRLGHPSENVIDHIPTLKCKQPKEQSVYSICPLAKQSRKSFPLSNSSADTLFALIQVDIWEPYKQSS</sequence>
<dbReference type="AlphaFoldDB" id="A0AAW2PGM7"/>
<organism evidence="3">
    <name type="scientific">Sesamum angustifolium</name>
    <dbReference type="NCBI Taxonomy" id="2727405"/>
    <lineage>
        <taxon>Eukaryota</taxon>
        <taxon>Viridiplantae</taxon>
        <taxon>Streptophyta</taxon>
        <taxon>Embryophyta</taxon>
        <taxon>Tracheophyta</taxon>
        <taxon>Spermatophyta</taxon>
        <taxon>Magnoliopsida</taxon>
        <taxon>eudicotyledons</taxon>
        <taxon>Gunneridae</taxon>
        <taxon>Pentapetalae</taxon>
        <taxon>asterids</taxon>
        <taxon>lamiids</taxon>
        <taxon>Lamiales</taxon>
        <taxon>Pedaliaceae</taxon>
        <taxon>Sesamum</taxon>
    </lineage>
</organism>
<dbReference type="EMBL" id="JACGWK010000005">
    <property type="protein sequence ID" value="KAL0354128.1"/>
    <property type="molecule type" value="Genomic_DNA"/>
</dbReference>
<evidence type="ECO:0000259" key="2">
    <source>
        <dbReference type="Pfam" id="PF22936"/>
    </source>
</evidence>
<accession>A0AAW2PGM7</accession>
<protein>
    <recommendedName>
        <fullName evidence="4">GAG-pre-integrase domain-containing protein</fullName>
    </recommendedName>
</protein>